<dbReference type="InterPro" id="IPR036812">
    <property type="entry name" value="NAD(P)_OxRdtase_dom_sf"/>
</dbReference>
<sequence>MTYRTDDYRAATDRYDRMPMRRCGRSGLVLPAVSLGLWHNFGDDVPLERQQAILRRAFDLGVTHFDLANNYGPPYGSAERNFGTIFRRDLRPYRDELILSTKAGYDMWPGPYGQGGGSRKYLLASLDQSLQRMGVDYVDIFYSHRFDPDTPLEETMGALDSAVRQGKALYAGISSYSGARTREAVQILRELGTPLLIHQPSYSMLNRWIETDLLDVLGDTGVGSIAFSPLAQGMLTDRYLTGIPADSRAAQGKSLDPALLSEAALTHIRALHEIASERGQSLAQMALAWALRDPRVTSVLVGASSVAQLEANVAAVDNLEFSAAQLQAIDAHAVESGINLWKQSSGD</sequence>
<dbReference type="InterPro" id="IPR005399">
    <property type="entry name" value="K_chnl_volt-dep_bsu_KCNAB-rel"/>
</dbReference>
<dbReference type="Gene3D" id="3.20.20.100">
    <property type="entry name" value="NADP-dependent oxidoreductase domain"/>
    <property type="match status" value="1"/>
</dbReference>
<evidence type="ECO:0000256" key="3">
    <source>
        <dbReference type="ARBA" id="ARBA00023002"/>
    </source>
</evidence>
<dbReference type="EMBL" id="JADIXZ010000004">
    <property type="protein sequence ID" value="MBK6300642.1"/>
    <property type="molecule type" value="Genomic_DNA"/>
</dbReference>
<dbReference type="InterPro" id="IPR023210">
    <property type="entry name" value="NADP_OxRdtase_dom"/>
</dbReference>
<dbReference type="PANTHER" id="PTHR43150:SF4">
    <property type="entry name" value="L-GLYCERALDEHYDE 3-PHOSPHATE REDUCTASE"/>
    <property type="match status" value="1"/>
</dbReference>
<dbReference type="NCBIfam" id="NF007388">
    <property type="entry name" value="PRK09912.1"/>
    <property type="match status" value="1"/>
</dbReference>
<name>A0A934X4I8_9MICO</name>
<evidence type="ECO:0000313" key="5">
    <source>
        <dbReference type="EMBL" id="MBK6300642.1"/>
    </source>
</evidence>
<keyword evidence="3 5" id="KW-0560">Oxidoreductase</keyword>
<dbReference type="CDD" id="cd19150">
    <property type="entry name" value="AKR_AKR14A1"/>
    <property type="match status" value="1"/>
</dbReference>
<feature type="domain" description="NADP-dependent oxidoreductase" evidence="4">
    <location>
        <begin position="33"/>
        <end position="332"/>
    </location>
</feature>
<comment type="similarity">
    <text evidence="1">Belongs to the shaker potassium channel beta subunit family.</text>
</comment>
<evidence type="ECO:0000256" key="2">
    <source>
        <dbReference type="ARBA" id="ARBA00022857"/>
    </source>
</evidence>
<comment type="caution">
    <text evidence="5">The sequence shown here is derived from an EMBL/GenBank/DDBJ whole genome shotgun (WGS) entry which is preliminary data.</text>
</comment>
<dbReference type="EC" id="1.1.1.-" evidence="5"/>
<reference evidence="5 6" key="1">
    <citation type="submission" date="2020-10" db="EMBL/GenBank/DDBJ databases">
        <title>Connecting structure to function with the recovery of over 1000 high-quality activated sludge metagenome-assembled genomes encoding full-length rRNA genes using long-read sequencing.</title>
        <authorList>
            <person name="Singleton C.M."/>
            <person name="Petriglieri F."/>
            <person name="Kristensen J.M."/>
            <person name="Kirkegaard R.H."/>
            <person name="Michaelsen T.Y."/>
            <person name="Andersen M.H."/>
            <person name="Karst S.M."/>
            <person name="Dueholm M.S."/>
            <person name="Nielsen P.H."/>
            <person name="Albertsen M."/>
        </authorList>
    </citation>
    <scope>NUCLEOTIDE SEQUENCE [LARGE SCALE GENOMIC DNA]</scope>
    <source>
        <strain evidence="5">AalE_18-Q3-R2-46_BAT3C.188</strain>
    </source>
</reference>
<dbReference type="AlphaFoldDB" id="A0A934X4I8"/>
<dbReference type="SUPFAM" id="SSF51430">
    <property type="entry name" value="NAD(P)-linked oxidoreductase"/>
    <property type="match status" value="1"/>
</dbReference>
<dbReference type="PANTHER" id="PTHR43150">
    <property type="entry name" value="HYPERKINETIC, ISOFORM M"/>
    <property type="match status" value="1"/>
</dbReference>
<accession>A0A934X4I8</accession>
<proteinExistence type="inferred from homology"/>
<organism evidence="5 6">
    <name type="scientific">Candidatus Phosphoribacter hodrii</name>
    <dbReference type="NCBI Taxonomy" id="2953743"/>
    <lineage>
        <taxon>Bacteria</taxon>
        <taxon>Bacillati</taxon>
        <taxon>Actinomycetota</taxon>
        <taxon>Actinomycetes</taxon>
        <taxon>Micrococcales</taxon>
        <taxon>Dermatophilaceae</taxon>
        <taxon>Candidatus Phosphoribacter</taxon>
    </lineage>
</organism>
<evidence type="ECO:0000256" key="1">
    <source>
        <dbReference type="ARBA" id="ARBA00006515"/>
    </source>
</evidence>
<dbReference type="GO" id="GO:0016616">
    <property type="term" value="F:oxidoreductase activity, acting on the CH-OH group of donors, NAD or NADP as acceptor"/>
    <property type="evidence" value="ECO:0007669"/>
    <property type="project" value="InterPro"/>
</dbReference>
<evidence type="ECO:0000259" key="4">
    <source>
        <dbReference type="Pfam" id="PF00248"/>
    </source>
</evidence>
<protein>
    <submittedName>
        <fullName evidence="5">L-glyceraldehyde 3-phosphate reductase</fullName>
        <ecNumber evidence="5">1.1.1.-</ecNumber>
    </submittedName>
</protein>
<dbReference type="Pfam" id="PF00248">
    <property type="entry name" value="Aldo_ket_red"/>
    <property type="match status" value="1"/>
</dbReference>
<evidence type="ECO:0000313" key="6">
    <source>
        <dbReference type="Proteomes" id="UP000718281"/>
    </source>
</evidence>
<dbReference type="InterPro" id="IPR047628">
    <property type="entry name" value="GAP_reductase"/>
</dbReference>
<dbReference type="Proteomes" id="UP000718281">
    <property type="component" value="Unassembled WGS sequence"/>
</dbReference>
<keyword evidence="2" id="KW-0521">NADP</keyword>
<gene>
    <name evidence="5" type="primary">mgrA</name>
    <name evidence="5" type="ORF">IPF40_06175</name>
</gene>
<dbReference type="GO" id="GO:0051596">
    <property type="term" value="P:methylglyoxal catabolic process"/>
    <property type="evidence" value="ECO:0007669"/>
    <property type="project" value="InterPro"/>
</dbReference>